<protein>
    <recommendedName>
        <fullName evidence="1">BTB domain-containing protein</fullName>
    </recommendedName>
</protein>
<keyword evidence="3" id="KW-1185">Reference proteome</keyword>
<gene>
    <name evidence="2" type="ORF">HDU87_000785</name>
</gene>
<dbReference type="GO" id="GO:0051260">
    <property type="term" value="P:protein homooligomerization"/>
    <property type="evidence" value="ECO:0007669"/>
    <property type="project" value="InterPro"/>
</dbReference>
<dbReference type="EMBL" id="JADGJQ010000011">
    <property type="protein sequence ID" value="KAJ3181767.1"/>
    <property type="molecule type" value="Genomic_DNA"/>
</dbReference>
<sequence>MDDIVKLNVGGREFLVGQSTLTLKSLYFATLLNGDFSHQLINDHIFIDADPDMFGHILRYLRRLEYPLFYKNGEFEYSVYDQLRVEAEFFGLERLEKWIWNKEFQNVVVVERHTREILEFVDDDVTRLELGSFLELYNKAHDPDPLPANVKLEFLSQKAGTKAVWQCPRGIVVHHTANRCGRQCQKCDNYGETRAAPCMAHYRTFAKTIVFFDRLKEK</sequence>
<dbReference type="Gene3D" id="3.30.710.10">
    <property type="entry name" value="Potassium Channel Kv1.1, Chain A"/>
    <property type="match status" value="1"/>
</dbReference>
<evidence type="ECO:0000313" key="3">
    <source>
        <dbReference type="Proteomes" id="UP001212152"/>
    </source>
</evidence>
<dbReference type="PROSITE" id="PS50097">
    <property type="entry name" value="BTB"/>
    <property type="match status" value="1"/>
</dbReference>
<dbReference type="SMART" id="SM00225">
    <property type="entry name" value="BTB"/>
    <property type="match status" value="1"/>
</dbReference>
<feature type="domain" description="BTB" evidence="1">
    <location>
        <begin position="1"/>
        <end position="70"/>
    </location>
</feature>
<dbReference type="InterPro" id="IPR011333">
    <property type="entry name" value="SKP1/BTB/POZ_sf"/>
</dbReference>
<evidence type="ECO:0000259" key="1">
    <source>
        <dbReference type="PROSITE" id="PS50097"/>
    </source>
</evidence>
<dbReference type="Pfam" id="PF02214">
    <property type="entry name" value="BTB_2"/>
    <property type="match status" value="1"/>
</dbReference>
<name>A0AAD5TNB6_9FUNG</name>
<dbReference type="InterPro" id="IPR000210">
    <property type="entry name" value="BTB/POZ_dom"/>
</dbReference>
<evidence type="ECO:0000313" key="2">
    <source>
        <dbReference type="EMBL" id="KAJ3181767.1"/>
    </source>
</evidence>
<dbReference type="PANTHER" id="PTHR14499:SF136">
    <property type="entry name" value="GH08630P"/>
    <property type="match status" value="1"/>
</dbReference>
<accession>A0AAD5TNB6</accession>
<reference evidence="2" key="1">
    <citation type="submission" date="2020-05" db="EMBL/GenBank/DDBJ databases">
        <title>Phylogenomic resolution of chytrid fungi.</title>
        <authorList>
            <person name="Stajich J.E."/>
            <person name="Amses K."/>
            <person name="Simmons R."/>
            <person name="Seto K."/>
            <person name="Myers J."/>
            <person name="Bonds A."/>
            <person name="Quandt C.A."/>
            <person name="Barry K."/>
            <person name="Liu P."/>
            <person name="Grigoriev I."/>
            <person name="Longcore J.E."/>
            <person name="James T.Y."/>
        </authorList>
    </citation>
    <scope>NUCLEOTIDE SEQUENCE</scope>
    <source>
        <strain evidence="2">JEL0379</strain>
    </source>
</reference>
<comment type="caution">
    <text evidence="2">The sequence shown here is derived from an EMBL/GenBank/DDBJ whole genome shotgun (WGS) entry which is preliminary data.</text>
</comment>
<dbReference type="InterPro" id="IPR003131">
    <property type="entry name" value="T1-type_BTB"/>
</dbReference>
<proteinExistence type="predicted"/>
<dbReference type="PANTHER" id="PTHR14499">
    <property type="entry name" value="POTASSIUM CHANNEL TETRAMERIZATION DOMAIN-CONTAINING"/>
    <property type="match status" value="1"/>
</dbReference>
<dbReference type="AlphaFoldDB" id="A0AAD5TNB6"/>
<organism evidence="2 3">
    <name type="scientific">Geranomyces variabilis</name>
    <dbReference type="NCBI Taxonomy" id="109894"/>
    <lineage>
        <taxon>Eukaryota</taxon>
        <taxon>Fungi</taxon>
        <taxon>Fungi incertae sedis</taxon>
        <taxon>Chytridiomycota</taxon>
        <taxon>Chytridiomycota incertae sedis</taxon>
        <taxon>Chytridiomycetes</taxon>
        <taxon>Spizellomycetales</taxon>
        <taxon>Powellomycetaceae</taxon>
        <taxon>Geranomyces</taxon>
    </lineage>
</organism>
<dbReference type="Proteomes" id="UP001212152">
    <property type="component" value="Unassembled WGS sequence"/>
</dbReference>
<dbReference type="SUPFAM" id="SSF54695">
    <property type="entry name" value="POZ domain"/>
    <property type="match status" value="1"/>
</dbReference>